<evidence type="ECO:0000256" key="5">
    <source>
        <dbReference type="ARBA" id="ARBA00022729"/>
    </source>
</evidence>
<evidence type="ECO:0000256" key="15">
    <source>
        <dbReference type="SAM" id="MobiDB-lite"/>
    </source>
</evidence>
<evidence type="ECO:0000313" key="19">
    <source>
        <dbReference type="EMBL" id="GAU87957.1"/>
    </source>
</evidence>
<dbReference type="InterPro" id="IPR018297">
    <property type="entry name" value="A/G_cyclase_CS"/>
</dbReference>
<dbReference type="GO" id="GO:0007168">
    <property type="term" value="P:receptor guanylyl cyclase signaling pathway"/>
    <property type="evidence" value="ECO:0007669"/>
    <property type="project" value="TreeGrafter"/>
</dbReference>
<evidence type="ECO:0000256" key="4">
    <source>
        <dbReference type="ARBA" id="ARBA00022692"/>
    </source>
</evidence>
<evidence type="ECO:0000256" key="11">
    <source>
        <dbReference type="ARBA" id="ARBA00023239"/>
    </source>
</evidence>
<dbReference type="PROSITE" id="PS50011">
    <property type="entry name" value="PROTEIN_KINASE_DOM"/>
    <property type="match status" value="1"/>
</dbReference>
<dbReference type="GO" id="GO:0035556">
    <property type="term" value="P:intracellular signal transduction"/>
    <property type="evidence" value="ECO:0007669"/>
    <property type="project" value="InterPro"/>
</dbReference>
<dbReference type="Gene3D" id="1.10.510.10">
    <property type="entry name" value="Transferase(Phosphotransferase) domain 1"/>
    <property type="match status" value="1"/>
</dbReference>
<comment type="similarity">
    <text evidence="13">Belongs to the adenylyl cyclase class-4/guanylyl cyclase family.</text>
</comment>
<evidence type="ECO:0000259" key="17">
    <source>
        <dbReference type="PROSITE" id="PS50011"/>
    </source>
</evidence>
<keyword evidence="4" id="KW-0812">Transmembrane</keyword>
<feature type="compositionally biased region" description="Basic and acidic residues" evidence="15">
    <location>
        <begin position="1266"/>
        <end position="1275"/>
    </location>
</feature>
<dbReference type="GO" id="GO:0005524">
    <property type="term" value="F:ATP binding"/>
    <property type="evidence" value="ECO:0007669"/>
    <property type="project" value="InterPro"/>
</dbReference>
<comment type="subcellular location">
    <subcellularLocation>
        <location evidence="2">Membrane</location>
        <topology evidence="2">Single-pass type I membrane protein</topology>
    </subcellularLocation>
</comment>
<evidence type="ECO:0000256" key="3">
    <source>
        <dbReference type="ARBA" id="ARBA00012202"/>
    </source>
</evidence>
<dbReference type="OrthoDB" id="1890790at2759"/>
<protein>
    <recommendedName>
        <fullName evidence="3 14">Guanylate cyclase</fullName>
        <ecNumber evidence="3 14">4.6.1.2</ecNumber>
    </recommendedName>
</protein>
<dbReference type="GO" id="GO:0004383">
    <property type="term" value="F:guanylate cyclase activity"/>
    <property type="evidence" value="ECO:0007669"/>
    <property type="project" value="UniProtKB-EC"/>
</dbReference>
<dbReference type="InterPro" id="IPR001245">
    <property type="entry name" value="Ser-Thr/Tyr_kinase_cat_dom"/>
</dbReference>
<evidence type="ECO:0000256" key="13">
    <source>
        <dbReference type="RuleBase" id="RU000405"/>
    </source>
</evidence>
<evidence type="ECO:0000256" key="1">
    <source>
        <dbReference type="ARBA" id="ARBA00001436"/>
    </source>
</evidence>
<keyword evidence="7" id="KW-1133">Transmembrane helix</keyword>
<evidence type="ECO:0000256" key="7">
    <source>
        <dbReference type="ARBA" id="ARBA00022989"/>
    </source>
</evidence>
<dbReference type="InterPro" id="IPR028082">
    <property type="entry name" value="Peripla_BP_I"/>
</dbReference>
<proteinExistence type="inferred from homology"/>
<dbReference type="CDD" id="cd06370">
    <property type="entry name" value="PBP1_SAP_GC-like"/>
    <property type="match status" value="1"/>
</dbReference>
<evidence type="ECO:0000256" key="12">
    <source>
        <dbReference type="ARBA" id="ARBA00023293"/>
    </source>
</evidence>
<name>A0A1D1UL07_RAMVA</name>
<dbReference type="GO" id="GO:0004016">
    <property type="term" value="F:adenylate cyclase activity"/>
    <property type="evidence" value="ECO:0007669"/>
    <property type="project" value="TreeGrafter"/>
</dbReference>
<evidence type="ECO:0000256" key="8">
    <source>
        <dbReference type="ARBA" id="ARBA00023136"/>
    </source>
</evidence>
<dbReference type="InterPro" id="IPR011009">
    <property type="entry name" value="Kinase-like_dom_sf"/>
</dbReference>
<feature type="signal peptide" evidence="16">
    <location>
        <begin position="1"/>
        <end position="25"/>
    </location>
</feature>
<gene>
    <name evidence="19" type="primary">RvY_00734-1</name>
    <name evidence="19" type="synonym">RvY_00734.1</name>
    <name evidence="19" type="ORF">RvY_00734</name>
</gene>
<dbReference type="EC" id="4.6.1.2" evidence="3 14"/>
<dbReference type="Gene3D" id="3.40.50.2300">
    <property type="match status" value="2"/>
</dbReference>
<evidence type="ECO:0000256" key="9">
    <source>
        <dbReference type="ARBA" id="ARBA00023170"/>
    </source>
</evidence>
<feature type="region of interest" description="Disordered" evidence="15">
    <location>
        <begin position="1265"/>
        <end position="1293"/>
    </location>
</feature>
<accession>A0A1D1UL07</accession>
<dbReference type="Pfam" id="PF00211">
    <property type="entry name" value="Guanylate_cyc"/>
    <property type="match status" value="1"/>
</dbReference>
<dbReference type="InterPro" id="IPR000719">
    <property type="entry name" value="Prot_kinase_dom"/>
</dbReference>
<keyword evidence="6" id="KW-0547">Nucleotide-binding</keyword>
<evidence type="ECO:0000256" key="10">
    <source>
        <dbReference type="ARBA" id="ARBA00023180"/>
    </source>
</evidence>
<dbReference type="GO" id="GO:0001653">
    <property type="term" value="F:peptide receptor activity"/>
    <property type="evidence" value="ECO:0007669"/>
    <property type="project" value="TreeGrafter"/>
</dbReference>
<dbReference type="Proteomes" id="UP000186922">
    <property type="component" value="Unassembled WGS sequence"/>
</dbReference>
<dbReference type="GO" id="GO:0005886">
    <property type="term" value="C:plasma membrane"/>
    <property type="evidence" value="ECO:0007669"/>
    <property type="project" value="TreeGrafter"/>
</dbReference>
<evidence type="ECO:0000259" key="18">
    <source>
        <dbReference type="PROSITE" id="PS50125"/>
    </source>
</evidence>
<reference evidence="19 20" key="1">
    <citation type="journal article" date="2016" name="Nat. Commun.">
        <title>Extremotolerant tardigrade genome and improved radiotolerance of human cultured cells by tardigrade-unique protein.</title>
        <authorList>
            <person name="Hashimoto T."/>
            <person name="Horikawa D.D."/>
            <person name="Saito Y."/>
            <person name="Kuwahara H."/>
            <person name="Kozuka-Hata H."/>
            <person name="Shin-I T."/>
            <person name="Minakuchi Y."/>
            <person name="Ohishi K."/>
            <person name="Motoyama A."/>
            <person name="Aizu T."/>
            <person name="Enomoto A."/>
            <person name="Kondo K."/>
            <person name="Tanaka S."/>
            <person name="Hara Y."/>
            <person name="Koshikawa S."/>
            <person name="Sagara H."/>
            <person name="Miura T."/>
            <person name="Yokobori S."/>
            <person name="Miyagawa K."/>
            <person name="Suzuki Y."/>
            <person name="Kubo T."/>
            <person name="Oyama M."/>
            <person name="Kohara Y."/>
            <person name="Fujiyama A."/>
            <person name="Arakawa K."/>
            <person name="Katayama T."/>
            <person name="Toyoda A."/>
            <person name="Kunieda T."/>
        </authorList>
    </citation>
    <scope>NUCLEOTIDE SEQUENCE [LARGE SCALE GENOMIC DNA]</scope>
    <source>
        <strain evidence="19 20">YOKOZUNA-1</strain>
    </source>
</reference>
<keyword evidence="10" id="KW-0325">Glycoprotein</keyword>
<evidence type="ECO:0000256" key="2">
    <source>
        <dbReference type="ARBA" id="ARBA00004479"/>
    </source>
</evidence>
<dbReference type="InterPro" id="IPR001054">
    <property type="entry name" value="A/G_cyclase"/>
</dbReference>
<dbReference type="SUPFAM" id="SSF53822">
    <property type="entry name" value="Periplasmic binding protein-like I"/>
    <property type="match status" value="1"/>
</dbReference>
<dbReference type="InterPro" id="IPR050401">
    <property type="entry name" value="Cyclic_nucleotide_synthase"/>
</dbReference>
<keyword evidence="11 13" id="KW-0456">Lyase</keyword>
<dbReference type="Pfam" id="PF01094">
    <property type="entry name" value="ANF_receptor"/>
    <property type="match status" value="1"/>
</dbReference>
<dbReference type="SUPFAM" id="SSF55073">
    <property type="entry name" value="Nucleotide cyclase"/>
    <property type="match status" value="1"/>
</dbReference>
<dbReference type="STRING" id="947166.A0A1D1UL07"/>
<keyword evidence="8" id="KW-0472">Membrane</keyword>
<evidence type="ECO:0000256" key="16">
    <source>
        <dbReference type="SAM" id="SignalP"/>
    </source>
</evidence>
<evidence type="ECO:0000256" key="6">
    <source>
        <dbReference type="ARBA" id="ARBA00022741"/>
    </source>
</evidence>
<organism evidence="19 20">
    <name type="scientific">Ramazzottius varieornatus</name>
    <name type="common">Water bear</name>
    <name type="synonym">Tardigrade</name>
    <dbReference type="NCBI Taxonomy" id="947166"/>
    <lineage>
        <taxon>Eukaryota</taxon>
        <taxon>Metazoa</taxon>
        <taxon>Ecdysozoa</taxon>
        <taxon>Tardigrada</taxon>
        <taxon>Eutardigrada</taxon>
        <taxon>Parachela</taxon>
        <taxon>Hypsibioidea</taxon>
        <taxon>Ramazzottiidae</taxon>
        <taxon>Ramazzottius</taxon>
    </lineage>
</organism>
<dbReference type="PROSITE" id="PS50125">
    <property type="entry name" value="GUANYLATE_CYCLASE_2"/>
    <property type="match status" value="1"/>
</dbReference>
<comment type="catalytic activity">
    <reaction evidence="1 14">
        <text>GTP = 3',5'-cyclic GMP + diphosphate</text>
        <dbReference type="Rhea" id="RHEA:13665"/>
        <dbReference type="ChEBI" id="CHEBI:33019"/>
        <dbReference type="ChEBI" id="CHEBI:37565"/>
        <dbReference type="ChEBI" id="CHEBI:57746"/>
        <dbReference type="EC" id="4.6.1.2"/>
    </reaction>
</comment>
<keyword evidence="9" id="KW-0675">Receptor</keyword>
<keyword evidence="20" id="KW-1185">Reference proteome</keyword>
<evidence type="ECO:0000256" key="14">
    <source>
        <dbReference type="RuleBase" id="RU003431"/>
    </source>
</evidence>
<feature type="region of interest" description="Disordered" evidence="15">
    <location>
        <begin position="1099"/>
        <end position="1121"/>
    </location>
</feature>
<dbReference type="InterPro" id="IPR029787">
    <property type="entry name" value="Nucleotide_cyclase"/>
</dbReference>
<dbReference type="SMART" id="SM00044">
    <property type="entry name" value="CYCc"/>
    <property type="match status" value="1"/>
</dbReference>
<dbReference type="CDD" id="cd07302">
    <property type="entry name" value="CHD"/>
    <property type="match status" value="1"/>
</dbReference>
<dbReference type="PROSITE" id="PS00452">
    <property type="entry name" value="GUANYLATE_CYCLASE_1"/>
    <property type="match status" value="1"/>
</dbReference>
<dbReference type="FunFam" id="3.30.70.1230:FF:000019">
    <property type="entry name" value="Guanylate cyclase"/>
    <property type="match status" value="1"/>
</dbReference>
<feature type="domain" description="Guanylate cyclase" evidence="18">
    <location>
        <begin position="885"/>
        <end position="1015"/>
    </location>
</feature>
<feature type="compositionally biased region" description="Polar residues" evidence="15">
    <location>
        <begin position="1276"/>
        <end position="1293"/>
    </location>
</feature>
<dbReference type="Pfam" id="PF07714">
    <property type="entry name" value="PK_Tyr_Ser-Thr"/>
    <property type="match status" value="1"/>
</dbReference>
<feature type="domain" description="Protein kinase" evidence="17">
    <location>
        <begin position="546"/>
        <end position="817"/>
    </location>
</feature>
<feature type="chain" id="PRO_5008897336" description="Guanylate cyclase" evidence="16">
    <location>
        <begin position="26"/>
        <end position="1305"/>
    </location>
</feature>
<dbReference type="PANTHER" id="PTHR11920:SF335">
    <property type="entry name" value="GUANYLATE CYCLASE"/>
    <property type="match status" value="1"/>
</dbReference>
<keyword evidence="12 14" id="KW-0141">cGMP biosynthesis</keyword>
<dbReference type="InterPro" id="IPR001828">
    <property type="entry name" value="ANF_lig-bd_rcpt"/>
</dbReference>
<dbReference type="EMBL" id="BDGG01000001">
    <property type="protein sequence ID" value="GAU87957.1"/>
    <property type="molecule type" value="Genomic_DNA"/>
</dbReference>
<keyword evidence="5 16" id="KW-0732">Signal</keyword>
<sequence>MAISPRQFLHWTIFLLVYSASTVTGKKHKNITLGYLPALKGDAQYLQGLVISGAISYAIDQINNDPHLLPDHKLNLVWADTHADSFHGTRELTQLWRDGAVAFFGPEDECEKEAFVAAAWDLPMISYKCSDAAVSDRSIYKTFARLQPPDVQVTKSIIALLNHFGWKKFSIVYGSTHAWQAIAKNLREQAEKFNLTINSEDEFKEPYTPDFDDSLFPDIIERTYRKTRIYIFLGELNSLIDMMLEMYMKRLIASGEYVVIYFDRQQYKPDDPTFYFRSSLIQMDDYIPDNFEVIEAMQSVMIITSTHPTNPQYENFKAMVNEYNKLPPFTFVNPFENYPTGNGELGYQKPVTEFAANLYDSVMLYASALQEVLDQGGTVESGEKIIDHICGRHYKSIQGITLFIDDNCDAEGNYTLLARQREMSKKANFSMNPVGQFFLSNSTSGVLPNLRLLPNTTIDWVGQSQPLDEPACGYNNDKCIEPPDNTAHIIGGVVGGVLLLLVISATFLFRDWKYEQEIAGLVWKIDMSEISFSDHDSSSTKLGSMFDITEENAEQTQQEIFAHTGTYRGRIVRVKKLSFLHKGKLEISREMRKEMKIMRELRHDNINPFLGACPQHNSLLLVMEYCTKGSLCDILVDSTIKLGQPFIASLVFDLIKGMAYIHHSDLKVHGNLKSPNCVITSRWVLQVTDFGLHPLRNQAIRDYTSEDEFFTDLLWTAPELLRAEEIGASQKGDVYAFGIILHEFITRQGVWGNCAVEPREIVMRIKAGAILRPPLRDVEAQDYVLFCMQKCWSENPDDRPTFVEIKDQLKKMRDGMVKVNIMDNMICLLENYANNLESLVSERTMQLELEKKRTENLLHRMLPNSVAEQLMRGVPVEPESYEEVTIFFSDIEGFTALSADSTPLEVVTFLNDLYTMFDHIISHYDVYKVETIGDAYMVASGLPLRNGDKHAGQIATMALNLLKECANFRIRHRPEKTLKVRIGIHTGPVVAGVVGSAMPRYCLFGDTVNTASRMESTGEANKIHCSAQCVAVLKKLGGYYVSERGVVHLKGKGDIATYWVNEKENLAEELLLVPPIPATESHPKILDLYASNRLNGHASHNPLNVTKSSDHSLNQSEEKSHRKVSTVKSICKRLRLNSIARRRTDSECLDSGDGHPYVSPLRRGSDNVLSMTHSREKNLPILPRIPDESARPLLEEYGSLGNGFLPYGKLKAPNGMRLSHSTPSSRQNTALDLEQLDETTMQIFEKAKSRLLNKPSLSHSAVFNVAKEDGPRETTTKSSELSKMPAGSQNGTVLPNRQVIAQTVF</sequence>
<dbReference type="GO" id="GO:0004672">
    <property type="term" value="F:protein kinase activity"/>
    <property type="evidence" value="ECO:0007669"/>
    <property type="project" value="InterPro"/>
</dbReference>
<feature type="compositionally biased region" description="Polar residues" evidence="15">
    <location>
        <begin position="1101"/>
        <end position="1115"/>
    </location>
</feature>
<dbReference type="SUPFAM" id="SSF56112">
    <property type="entry name" value="Protein kinase-like (PK-like)"/>
    <property type="match status" value="1"/>
</dbReference>
<evidence type="ECO:0000313" key="20">
    <source>
        <dbReference type="Proteomes" id="UP000186922"/>
    </source>
</evidence>
<comment type="caution">
    <text evidence="19">The sequence shown here is derived from an EMBL/GenBank/DDBJ whole genome shotgun (WGS) entry which is preliminary data.</text>
</comment>
<dbReference type="Gene3D" id="3.30.70.1230">
    <property type="entry name" value="Nucleotide cyclase"/>
    <property type="match status" value="1"/>
</dbReference>
<dbReference type="PANTHER" id="PTHR11920">
    <property type="entry name" value="GUANYLYL CYCLASE"/>
    <property type="match status" value="1"/>
</dbReference>